<keyword evidence="1" id="KW-0472">Membrane</keyword>
<sequence length="351" mass="40218">MTQESASAMYPGQILANAPGREAASTRWPDIERGKGLAIILVVLGHLLRYDTLSEPAWYEWVKHTIYYFHMPFFMYLSGFVFFLTGAQTTWGHAFGQYLKRRANRLLLPFVLFAVLIITGKYLAGFYMYVQDRPEGYWAGYYHLFFQTEDSPALSVWYVLVLFVYSLITPLLWRVSGGRIVLLVALAALLHFVPLTDDLYLDRICRFFVFFLFGGAMALHRAQWLAWLDRLTWLALGLFVAAAVSMNDGPYTMFVVGGLSLFALHGLVRLPFLSQDKLLYFFGRNSMVIYLFNTIFIGVAKGVFIKFFPYTGNWMFVLLLVTFCAGLLLPVLLKQVIDRFEVLKPVSRIIA</sequence>
<gene>
    <name evidence="3" type="ORF">GCM10010970_17830</name>
</gene>
<keyword evidence="1" id="KW-1133">Transmembrane helix</keyword>
<evidence type="ECO:0000313" key="3">
    <source>
        <dbReference type="EMBL" id="GGP20963.1"/>
    </source>
</evidence>
<proteinExistence type="predicted"/>
<dbReference type="EMBL" id="BMLX01000002">
    <property type="protein sequence ID" value="GGP20963.1"/>
    <property type="molecule type" value="Genomic_DNA"/>
</dbReference>
<accession>A0ABQ2P8Q5</accession>
<evidence type="ECO:0000259" key="2">
    <source>
        <dbReference type="Pfam" id="PF01757"/>
    </source>
</evidence>
<dbReference type="InterPro" id="IPR052734">
    <property type="entry name" value="Nod_factor_acetyltransferase"/>
</dbReference>
<feature type="transmembrane region" description="Helical" evidence="1">
    <location>
        <begin position="288"/>
        <end position="308"/>
    </location>
</feature>
<dbReference type="GO" id="GO:0016746">
    <property type="term" value="F:acyltransferase activity"/>
    <property type="evidence" value="ECO:0007669"/>
    <property type="project" value="UniProtKB-KW"/>
</dbReference>
<dbReference type="RefSeq" id="WP_188703918.1">
    <property type="nucleotide sequence ID" value="NZ_BMLX01000002.1"/>
</dbReference>
<comment type="caution">
    <text evidence="3">The sequence shown here is derived from an EMBL/GenBank/DDBJ whole genome shotgun (WGS) entry which is preliminary data.</text>
</comment>
<keyword evidence="3" id="KW-0012">Acyltransferase</keyword>
<feature type="transmembrane region" description="Helical" evidence="1">
    <location>
        <begin position="180"/>
        <end position="195"/>
    </location>
</feature>
<feature type="transmembrane region" description="Helical" evidence="1">
    <location>
        <begin position="106"/>
        <end position="130"/>
    </location>
</feature>
<feature type="transmembrane region" description="Helical" evidence="1">
    <location>
        <begin position="201"/>
        <end position="220"/>
    </location>
</feature>
<name>A0ABQ2P8Q5_9NEIS</name>
<keyword evidence="3" id="KW-0808">Transferase</keyword>
<feature type="transmembrane region" description="Helical" evidence="1">
    <location>
        <begin position="251"/>
        <end position="268"/>
    </location>
</feature>
<dbReference type="PANTHER" id="PTHR37312:SF1">
    <property type="entry name" value="MEMBRANE-BOUND ACYLTRANSFERASE YKRP-RELATED"/>
    <property type="match status" value="1"/>
</dbReference>
<keyword evidence="1" id="KW-0812">Transmembrane</keyword>
<feature type="transmembrane region" description="Helical" evidence="1">
    <location>
        <begin position="314"/>
        <end position="333"/>
    </location>
</feature>
<dbReference type="Proteomes" id="UP000637267">
    <property type="component" value="Unassembled WGS sequence"/>
</dbReference>
<feature type="domain" description="Acyltransferase 3" evidence="2">
    <location>
        <begin position="31"/>
        <end position="327"/>
    </location>
</feature>
<dbReference type="Pfam" id="PF01757">
    <property type="entry name" value="Acyl_transf_3"/>
    <property type="match status" value="1"/>
</dbReference>
<keyword evidence="4" id="KW-1185">Reference proteome</keyword>
<feature type="transmembrane region" description="Helical" evidence="1">
    <location>
        <begin position="65"/>
        <end position="85"/>
    </location>
</feature>
<evidence type="ECO:0000313" key="4">
    <source>
        <dbReference type="Proteomes" id="UP000637267"/>
    </source>
</evidence>
<dbReference type="PANTHER" id="PTHR37312">
    <property type="entry name" value="MEMBRANE-BOUND ACYLTRANSFERASE YKRP-RELATED"/>
    <property type="match status" value="1"/>
</dbReference>
<evidence type="ECO:0000256" key="1">
    <source>
        <dbReference type="SAM" id="Phobius"/>
    </source>
</evidence>
<feature type="transmembrane region" description="Helical" evidence="1">
    <location>
        <begin position="155"/>
        <end position="173"/>
    </location>
</feature>
<dbReference type="InterPro" id="IPR002656">
    <property type="entry name" value="Acyl_transf_3_dom"/>
</dbReference>
<organism evidence="3 4">
    <name type="scientific">Silvimonas iriomotensis</name>
    <dbReference type="NCBI Taxonomy" id="449662"/>
    <lineage>
        <taxon>Bacteria</taxon>
        <taxon>Pseudomonadati</taxon>
        <taxon>Pseudomonadota</taxon>
        <taxon>Betaproteobacteria</taxon>
        <taxon>Neisseriales</taxon>
        <taxon>Chitinibacteraceae</taxon>
        <taxon>Silvimonas</taxon>
    </lineage>
</organism>
<protein>
    <submittedName>
        <fullName evidence="3">Acyltransferase</fullName>
    </submittedName>
</protein>
<reference evidence="4" key="1">
    <citation type="journal article" date="2019" name="Int. J. Syst. Evol. Microbiol.">
        <title>The Global Catalogue of Microorganisms (GCM) 10K type strain sequencing project: providing services to taxonomists for standard genome sequencing and annotation.</title>
        <authorList>
            <consortium name="The Broad Institute Genomics Platform"/>
            <consortium name="The Broad Institute Genome Sequencing Center for Infectious Disease"/>
            <person name="Wu L."/>
            <person name="Ma J."/>
        </authorList>
    </citation>
    <scope>NUCLEOTIDE SEQUENCE [LARGE SCALE GENOMIC DNA]</scope>
    <source>
        <strain evidence="4">CGMCC 1.8859</strain>
    </source>
</reference>